<feature type="compositionally biased region" description="Basic residues" evidence="7">
    <location>
        <begin position="205"/>
        <end position="215"/>
    </location>
</feature>
<dbReference type="SUPFAM" id="SSF56854">
    <property type="entry name" value="Bcl-2 inhibitors of programmed cell death"/>
    <property type="match status" value="1"/>
</dbReference>
<comment type="similarity">
    <text evidence="2">Belongs to the Bcl-2 family.</text>
</comment>
<feature type="region of interest" description="Disordered" evidence="7">
    <location>
        <begin position="314"/>
        <end position="349"/>
    </location>
</feature>
<dbReference type="InterPro" id="IPR036834">
    <property type="entry name" value="Bcl-2-like_sf"/>
</dbReference>
<name>A0A7M7K6L7_VARDE</name>
<proteinExistence type="inferred from homology"/>
<dbReference type="Gene3D" id="1.10.437.10">
    <property type="entry name" value="Blc2-like"/>
    <property type="match status" value="1"/>
</dbReference>
<dbReference type="CDD" id="cd06845">
    <property type="entry name" value="Bcl-2_like"/>
    <property type="match status" value="1"/>
</dbReference>
<evidence type="ECO:0000256" key="8">
    <source>
        <dbReference type="SAM" id="Phobius"/>
    </source>
</evidence>
<evidence type="ECO:0000256" key="1">
    <source>
        <dbReference type="ARBA" id="ARBA00004167"/>
    </source>
</evidence>
<dbReference type="AlphaFoldDB" id="A0A7M7K6L7"/>
<dbReference type="GO" id="GO:0051400">
    <property type="term" value="F:BH domain binding"/>
    <property type="evidence" value="ECO:0007669"/>
    <property type="project" value="TreeGrafter"/>
</dbReference>
<dbReference type="PRINTS" id="PR01862">
    <property type="entry name" value="BCL2FAMILY"/>
</dbReference>
<dbReference type="Pfam" id="PF00452">
    <property type="entry name" value="Bcl-2"/>
    <property type="match status" value="1"/>
</dbReference>
<dbReference type="GeneID" id="111250413"/>
<dbReference type="EnsemblMetazoa" id="XM_022805638">
    <property type="protein sequence ID" value="XP_022661373"/>
    <property type="gene ID" value="LOC111250413"/>
</dbReference>
<dbReference type="GO" id="GO:0005741">
    <property type="term" value="C:mitochondrial outer membrane"/>
    <property type="evidence" value="ECO:0007669"/>
    <property type="project" value="TreeGrafter"/>
</dbReference>
<dbReference type="InParanoid" id="A0A7M7K6L7"/>
<feature type="compositionally biased region" description="Low complexity" evidence="7">
    <location>
        <begin position="49"/>
        <end position="59"/>
    </location>
</feature>
<dbReference type="GO" id="GO:0008630">
    <property type="term" value="P:intrinsic apoptotic signaling pathway in response to DNA damage"/>
    <property type="evidence" value="ECO:0007669"/>
    <property type="project" value="TreeGrafter"/>
</dbReference>
<evidence type="ECO:0000259" key="9">
    <source>
        <dbReference type="SMART" id="SM00337"/>
    </source>
</evidence>
<evidence type="ECO:0000256" key="5">
    <source>
        <dbReference type="ARBA" id="ARBA00022989"/>
    </source>
</evidence>
<dbReference type="PROSITE" id="PS50062">
    <property type="entry name" value="BCL2_FAMILY"/>
    <property type="match status" value="1"/>
</dbReference>
<evidence type="ECO:0000256" key="4">
    <source>
        <dbReference type="ARBA" id="ARBA00022703"/>
    </source>
</evidence>
<reference evidence="10" key="1">
    <citation type="submission" date="2021-01" db="UniProtKB">
        <authorList>
            <consortium name="EnsemblMetazoa"/>
        </authorList>
    </citation>
    <scope>IDENTIFICATION</scope>
</reference>
<dbReference type="GO" id="GO:0042981">
    <property type="term" value="P:regulation of apoptotic process"/>
    <property type="evidence" value="ECO:0007669"/>
    <property type="project" value="InterPro"/>
</dbReference>
<evidence type="ECO:0000313" key="10">
    <source>
        <dbReference type="EnsemblMetazoa" id="XP_022661373"/>
    </source>
</evidence>
<dbReference type="InterPro" id="IPR002475">
    <property type="entry name" value="Bcl2-like"/>
</dbReference>
<feature type="compositionally biased region" description="Basic and acidic residues" evidence="7">
    <location>
        <begin position="195"/>
        <end position="204"/>
    </location>
</feature>
<dbReference type="KEGG" id="vde:111250413"/>
<keyword evidence="5 8" id="KW-1133">Transmembrane helix</keyword>
<organism evidence="10 11">
    <name type="scientific">Varroa destructor</name>
    <name type="common">Honeybee mite</name>
    <dbReference type="NCBI Taxonomy" id="109461"/>
    <lineage>
        <taxon>Eukaryota</taxon>
        <taxon>Metazoa</taxon>
        <taxon>Ecdysozoa</taxon>
        <taxon>Arthropoda</taxon>
        <taxon>Chelicerata</taxon>
        <taxon>Arachnida</taxon>
        <taxon>Acari</taxon>
        <taxon>Parasitiformes</taxon>
        <taxon>Mesostigmata</taxon>
        <taxon>Gamasina</taxon>
        <taxon>Dermanyssoidea</taxon>
        <taxon>Varroidae</taxon>
        <taxon>Varroa</taxon>
    </lineage>
</organism>
<feature type="compositionally biased region" description="Basic and acidic residues" evidence="7">
    <location>
        <begin position="67"/>
        <end position="77"/>
    </location>
</feature>
<feature type="compositionally biased region" description="Polar residues" evidence="7">
    <location>
        <begin position="138"/>
        <end position="173"/>
    </location>
</feature>
<keyword evidence="4" id="KW-0053">Apoptosis</keyword>
<dbReference type="PANTHER" id="PTHR11256:SF48">
    <property type="entry name" value="BCL-2-RELATED OVARIAN KILLER PROTEIN"/>
    <property type="match status" value="1"/>
</dbReference>
<dbReference type="InterPro" id="IPR026298">
    <property type="entry name" value="Bcl-2_fam"/>
</dbReference>
<evidence type="ECO:0000313" key="11">
    <source>
        <dbReference type="Proteomes" id="UP000594260"/>
    </source>
</evidence>
<keyword evidence="3 8" id="KW-0812">Transmembrane</keyword>
<accession>A0A7M7K6L7</accession>
<feature type="region of interest" description="Disordered" evidence="7">
    <location>
        <begin position="138"/>
        <end position="215"/>
    </location>
</feature>
<evidence type="ECO:0000256" key="3">
    <source>
        <dbReference type="ARBA" id="ARBA00022692"/>
    </source>
</evidence>
<dbReference type="PANTHER" id="PTHR11256">
    <property type="entry name" value="BCL-2 RELATED"/>
    <property type="match status" value="1"/>
</dbReference>
<feature type="compositionally biased region" description="Low complexity" evidence="7">
    <location>
        <begin position="179"/>
        <end position="194"/>
    </location>
</feature>
<dbReference type="GO" id="GO:0097192">
    <property type="term" value="P:extrinsic apoptotic signaling pathway in absence of ligand"/>
    <property type="evidence" value="ECO:0007669"/>
    <property type="project" value="TreeGrafter"/>
</dbReference>
<evidence type="ECO:0000256" key="7">
    <source>
        <dbReference type="SAM" id="MobiDB-lite"/>
    </source>
</evidence>
<comment type="subcellular location">
    <subcellularLocation>
        <location evidence="1">Membrane</location>
        <topology evidence="1">Single-pass membrane protein</topology>
    </subcellularLocation>
</comment>
<dbReference type="GO" id="GO:0001836">
    <property type="term" value="P:release of cytochrome c from mitochondria"/>
    <property type="evidence" value="ECO:0007669"/>
    <property type="project" value="TreeGrafter"/>
</dbReference>
<dbReference type="OrthoDB" id="6021377at2759"/>
<feature type="region of interest" description="Disordered" evidence="7">
    <location>
        <begin position="49"/>
        <end position="88"/>
    </location>
</feature>
<feature type="transmembrane region" description="Helical" evidence="8">
    <location>
        <begin position="557"/>
        <end position="574"/>
    </location>
</feature>
<keyword evidence="11" id="KW-1185">Reference proteome</keyword>
<dbReference type="SMART" id="SM00337">
    <property type="entry name" value="BCL"/>
    <property type="match status" value="1"/>
</dbReference>
<keyword evidence="6 8" id="KW-0472">Membrane</keyword>
<protein>
    <recommendedName>
        <fullName evidence="9">Bcl-2 Bcl-2 homology region 1-3 domain-containing protein</fullName>
    </recommendedName>
</protein>
<evidence type="ECO:0000256" key="6">
    <source>
        <dbReference type="ARBA" id="ARBA00023136"/>
    </source>
</evidence>
<feature type="domain" description="Bcl-2 Bcl-2 homology region 1-3" evidence="9">
    <location>
        <begin position="439"/>
        <end position="541"/>
    </location>
</feature>
<dbReference type="RefSeq" id="XP_022661373.1">
    <property type="nucleotide sequence ID" value="XM_022805638.1"/>
</dbReference>
<dbReference type="InterPro" id="IPR046371">
    <property type="entry name" value="Bcl-2_BH1-3"/>
</dbReference>
<evidence type="ECO:0000256" key="2">
    <source>
        <dbReference type="ARBA" id="ARBA00009458"/>
    </source>
</evidence>
<dbReference type="Proteomes" id="UP000594260">
    <property type="component" value="Unplaced"/>
</dbReference>
<sequence>MLTALDTNRSEIFTSSKSCCWLLAPRARPESTGDEHALDKNVSLKTAKTTTTKGALLSSHAPGRSLPSRDVHGHYSLDSEEETASTLRSSPAYFNSGWRALRTRIVIEEPPGTTVATTPTDGRRSLDDVTKFTTVANRGSSVTGSTNPANFWQTSSTSTHRKTITNSTISPTPESIFGTTSNSSSTTNHNNNDNISKRNNDKNNGRNKRCRNNSKRHINIGHFDGNSSCITRSRWHRDWEKHVAGNNKNTMSTSGVPFITTLGCPASGLAPIPISVSDVDVELDLPVSSFGAACLSPPLSQNLSSSSSSLNRLCVPDQGLSPGSPRERKLSLPSSLHQRRPSLSGYAAAAEHARESARLRKLSSVGASMSHRLSTSIGWKAAPVTTAEMTEQAKALCGRYLRAKLRSCGPMHKKLGLQRLKSVSNMCSGYPTNDVSTKLRLICQELERTHPDTFQTVVGNIGVHSLPSESAVQTVFECVARELFRNDISWGRVAALYSLSGGLAIDCVKLGHPEYIMTIVNSLALFVERDLAQWIAQQGGWTALISRFKTESTRSRLLEVGLMCILVILVLIALKQIILR</sequence>